<evidence type="ECO:0000313" key="4">
    <source>
        <dbReference type="EMBL" id="MDB8019220.1"/>
    </source>
</evidence>
<evidence type="ECO:0000313" key="5">
    <source>
        <dbReference type="EMBL" id="RHF08605.1"/>
    </source>
</evidence>
<comment type="caution">
    <text evidence="5">The sequence shown here is derived from an EMBL/GenBank/DDBJ whole genome shotgun (WGS) entry which is preliminary data.</text>
</comment>
<dbReference type="EMBL" id="JAJFBX010000009">
    <property type="protein sequence ID" value="MCC2747020.1"/>
    <property type="molecule type" value="Genomic_DNA"/>
</dbReference>
<dbReference type="Pfam" id="PF13476">
    <property type="entry name" value="AAA_23"/>
    <property type="match status" value="1"/>
</dbReference>
<evidence type="ECO:0000259" key="2">
    <source>
        <dbReference type="Pfam" id="PF13476"/>
    </source>
</evidence>
<evidence type="ECO:0000313" key="3">
    <source>
        <dbReference type="EMBL" id="MCC2747020.1"/>
    </source>
</evidence>
<dbReference type="GO" id="GO:0005524">
    <property type="term" value="F:ATP binding"/>
    <property type="evidence" value="ECO:0007669"/>
    <property type="project" value="InterPro"/>
</dbReference>
<proteinExistence type="predicted"/>
<accession>A0A414MC12</accession>
<dbReference type="EMBL" id="JAQLYE010000040">
    <property type="protein sequence ID" value="MDB8019220.1"/>
    <property type="molecule type" value="Genomic_DNA"/>
</dbReference>
<dbReference type="Proteomes" id="UP000283501">
    <property type="component" value="Unassembled WGS sequence"/>
</dbReference>
<dbReference type="GO" id="GO:0006302">
    <property type="term" value="P:double-strand break repair"/>
    <property type="evidence" value="ECO:0007669"/>
    <property type="project" value="InterPro"/>
</dbReference>
<gene>
    <name evidence="5" type="ORF">DW703_01370</name>
    <name evidence="3" type="ORF">LK487_08250</name>
    <name evidence="4" type="ORF">PNE45_14500</name>
</gene>
<reference evidence="4" key="3">
    <citation type="submission" date="2023-01" db="EMBL/GenBank/DDBJ databases">
        <title>Human gut microbiome strain richness.</title>
        <authorList>
            <person name="Chen-Liaw A."/>
        </authorList>
    </citation>
    <scope>NUCLEOTIDE SEQUENCE</scope>
    <source>
        <strain evidence="4">1001283st1_D2_1001283B150209_150212</strain>
    </source>
</reference>
<dbReference type="PANTHER" id="PTHR43581">
    <property type="entry name" value="ATP/GTP PHOSPHATASE"/>
    <property type="match status" value="1"/>
</dbReference>
<reference evidence="5 6" key="1">
    <citation type="submission" date="2018-08" db="EMBL/GenBank/DDBJ databases">
        <title>A genome reference for cultivated species of the human gut microbiota.</title>
        <authorList>
            <person name="Zou Y."/>
            <person name="Xue W."/>
            <person name="Luo G."/>
        </authorList>
    </citation>
    <scope>NUCLEOTIDE SEQUENCE [LARGE SCALE GENOMIC DNA]</scope>
    <source>
        <strain evidence="5 6">AM26-2LB</strain>
    </source>
</reference>
<organism evidence="5 6">
    <name type="scientific">Agathobacter rectalis</name>
    <dbReference type="NCBI Taxonomy" id="39491"/>
    <lineage>
        <taxon>Bacteria</taxon>
        <taxon>Bacillati</taxon>
        <taxon>Bacillota</taxon>
        <taxon>Clostridia</taxon>
        <taxon>Lachnospirales</taxon>
        <taxon>Lachnospiraceae</taxon>
        <taxon>Agathobacter</taxon>
    </lineage>
</organism>
<evidence type="ECO:0000313" key="6">
    <source>
        <dbReference type="Proteomes" id="UP000283501"/>
    </source>
</evidence>
<dbReference type="RefSeq" id="WP_118140150.1">
    <property type="nucleotide sequence ID" value="NZ_DAWEFX010000005.1"/>
</dbReference>
<dbReference type="PANTHER" id="PTHR43581:SF2">
    <property type="entry name" value="EXCINUCLEASE ATPASE SUBUNIT"/>
    <property type="match status" value="1"/>
</dbReference>
<name>A0A414MC12_9FIRM</name>
<reference evidence="3" key="2">
    <citation type="submission" date="2021-10" db="EMBL/GenBank/DDBJ databases">
        <title>Collection of gut derived symbiotic bacterial strains cultured from healthy donors.</title>
        <authorList>
            <person name="Lin H."/>
            <person name="Littmann E."/>
            <person name="Claire K."/>
            <person name="Pamer E."/>
        </authorList>
    </citation>
    <scope>NUCLEOTIDE SEQUENCE</scope>
    <source>
        <strain evidence="3">MSK.22.92</strain>
    </source>
</reference>
<dbReference type="InterPro" id="IPR003959">
    <property type="entry name" value="ATPase_AAA_core"/>
</dbReference>
<dbReference type="InterPro" id="IPR038729">
    <property type="entry name" value="Rad50/SbcC_AAA"/>
</dbReference>
<dbReference type="GO" id="GO:0016887">
    <property type="term" value="F:ATP hydrolysis activity"/>
    <property type="evidence" value="ECO:0007669"/>
    <property type="project" value="InterPro"/>
</dbReference>
<dbReference type="InterPro" id="IPR027417">
    <property type="entry name" value="P-loop_NTPase"/>
</dbReference>
<dbReference type="Pfam" id="PF13304">
    <property type="entry name" value="AAA_21"/>
    <property type="match status" value="1"/>
</dbReference>
<dbReference type="Gene3D" id="3.40.50.300">
    <property type="entry name" value="P-loop containing nucleotide triphosphate hydrolases"/>
    <property type="match status" value="1"/>
</dbReference>
<evidence type="ECO:0000259" key="1">
    <source>
        <dbReference type="Pfam" id="PF13304"/>
    </source>
</evidence>
<dbReference type="Proteomes" id="UP001197847">
    <property type="component" value="Unassembled WGS sequence"/>
</dbReference>
<protein>
    <submittedName>
        <fullName evidence="3">AAA family ATPase</fullName>
    </submittedName>
</protein>
<dbReference type="SUPFAM" id="SSF52540">
    <property type="entry name" value="P-loop containing nucleoside triphosphate hydrolases"/>
    <property type="match status" value="1"/>
</dbReference>
<feature type="domain" description="Rad50/SbcC-type AAA" evidence="2">
    <location>
        <begin position="5"/>
        <end position="182"/>
    </location>
</feature>
<dbReference type="InterPro" id="IPR051396">
    <property type="entry name" value="Bact_Antivir_Def_Nuclease"/>
</dbReference>
<dbReference type="Proteomes" id="UP001212823">
    <property type="component" value="Unassembled WGS sequence"/>
</dbReference>
<sequence>MYLEKIYIENYKAIEKMDIDLKPGVNLIIGDNGAGKTSVLEGIAVALGGLFVNVAGVSTKNIVKDDVRMSIKPIGDSSTAIEYYEPVLAGCTLHITEEQNFTWNRIKEEVSATHTKIDDKNVCVWMKKLTNNSDSVLPLISFQSAARAWRVRRGDFGNELKKKIDDRRCGYIGCLDSSMDVKSIQQWCLKQEVVRSNKGTVREYEMFKNIVASFMKEINELNEAPSIYYSLQFTELVYKNDKTEMPLSKLSAGYQSLLWMVMDLAYRVCMLNPELESREQITGIVLIDEIDLHLHPKWQWNVIDALQKTFSGVQFIIATHSPIVISASKQANLILLDDSQDISYLPDCYGYEVEDVLRYRQESVSRPKKVKMLVDEIENAIDDIEFDKADAALERLKNVLGEDNSEYKKMAGCISDAKFIEEC</sequence>
<dbReference type="AlphaFoldDB" id="A0A414MC12"/>
<dbReference type="EMBL" id="QSKY01000001">
    <property type="protein sequence ID" value="RHF08605.1"/>
    <property type="molecule type" value="Genomic_DNA"/>
</dbReference>
<feature type="domain" description="ATPase AAA-type core" evidence="1">
    <location>
        <begin position="235"/>
        <end position="326"/>
    </location>
</feature>